<feature type="region of interest" description="Disordered" evidence="1">
    <location>
        <begin position="15"/>
        <end position="37"/>
    </location>
</feature>
<evidence type="ECO:0000256" key="1">
    <source>
        <dbReference type="SAM" id="MobiDB-lite"/>
    </source>
</evidence>
<dbReference type="AlphaFoldDB" id="A0A9P5U474"/>
<protein>
    <submittedName>
        <fullName evidence="2">Uncharacterized protein</fullName>
    </submittedName>
</protein>
<organism evidence="2 3">
    <name type="scientific">Rhodocollybia butyracea</name>
    <dbReference type="NCBI Taxonomy" id="206335"/>
    <lineage>
        <taxon>Eukaryota</taxon>
        <taxon>Fungi</taxon>
        <taxon>Dikarya</taxon>
        <taxon>Basidiomycota</taxon>
        <taxon>Agaricomycotina</taxon>
        <taxon>Agaricomycetes</taxon>
        <taxon>Agaricomycetidae</taxon>
        <taxon>Agaricales</taxon>
        <taxon>Marasmiineae</taxon>
        <taxon>Omphalotaceae</taxon>
        <taxon>Rhodocollybia</taxon>
    </lineage>
</organism>
<keyword evidence="3" id="KW-1185">Reference proteome</keyword>
<dbReference type="EMBL" id="JADNRY010000123">
    <property type="protein sequence ID" value="KAF9064458.1"/>
    <property type="molecule type" value="Genomic_DNA"/>
</dbReference>
<name>A0A9P5U474_9AGAR</name>
<evidence type="ECO:0000313" key="2">
    <source>
        <dbReference type="EMBL" id="KAF9064458.1"/>
    </source>
</evidence>
<proteinExistence type="predicted"/>
<evidence type="ECO:0000313" key="3">
    <source>
        <dbReference type="Proteomes" id="UP000772434"/>
    </source>
</evidence>
<feature type="region of interest" description="Disordered" evidence="1">
    <location>
        <begin position="49"/>
        <end position="68"/>
    </location>
</feature>
<dbReference type="Proteomes" id="UP000772434">
    <property type="component" value="Unassembled WGS sequence"/>
</dbReference>
<comment type="caution">
    <text evidence="2">The sequence shown here is derived from an EMBL/GenBank/DDBJ whole genome shotgun (WGS) entry which is preliminary data.</text>
</comment>
<reference evidence="2" key="1">
    <citation type="submission" date="2020-11" db="EMBL/GenBank/DDBJ databases">
        <authorList>
            <consortium name="DOE Joint Genome Institute"/>
            <person name="Ahrendt S."/>
            <person name="Riley R."/>
            <person name="Andreopoulos W."/>
            <person name="Labutti K."/>
            <person name="Pangilinan J."/>
            <person name="Ruiz-Duenas F.J."/>
            <person name="Barrasa J.M."/>
            <person name="Sanchez-Garcia M."/>
            <person name="Camarero S."/>
            <person name="Miyauchi S."/>
            <person name="Serrano A."/>
            <person name="Linde D."/>
            <person name="Babiker R."/>
            <person name="Drula E."/>
            <person name="Ayuso-Fernandez I."/>
            <person name="Pacheco R."/>
            <person name="Padilla G."/>
            <person name="Ferreira P."/>
            <person name="Barriuso J."/>
            <person name="Kellner H."/>
            <person name="Castanera R."/>
            <person name="Alfaro M."/>
            <person name="Ramirez L."/>
            <person name="Pisabarro A.G."/>
            <person name="Kuo A."/>
            <person name="Tritt A."/>
            <person name="Lipzen A."/>
            <person name="He G."/>
            <person name="Yan M."/>
            <person name="Ng V."/>
            <person name="Cullen D."/>
            <person name="Martin F."/>
            <person name="Rosso M.-N."/>
            <person name="Henrissat B."/>
            <person name="Hibbett D."/>
            <person name="Martinez A.T."/>
            <person name="Grigoriev I.V."/>
        </authorList>
    </citation>
    <scope>NUCLEOTIDE SEQUENCE</scope>
    <source>
        <strain evidence="2">AH 40177</strain>
    </source>
</reference>
<gene>
    <name evidence="2" type="ORF">BDP27DRAFT_1333567</name>
</gene>
<accession>A0A9P5U474</accession>
<sequence>METSLSYRRWPIRGDNRLYPRSSRHGRAGPRDRQGPCPLPFYSPCALWPSSRSSNQRFDQGRPSRPGI</sequence>